<dbReference type="KEGG" id="azc:AZC_2135"/>
<accession>A8I7L4</accession>
<dbReference type="AlphaFoldDB" id="A8I7L4"/>
<proteinExistence type="predicted"/>
<dbReference type="eggNOG" id="COG5566">
    <property type="taxonomic scope" value="Bacteria"/>
</dbReference>
<organism evidence="1 2">
    <name type="scientific">Azorhizobium caulinodans (strain ATCC 43989 / DSM 5975 / JCM 20966 / LMG 6465 / NBRC 14845 / NCIMB 13405 / ORS 571)</name>
    <dbReference type="NCBI Taxonomy" id="438753"/>
    <lineage>
        <taxon>Bacteria</taxon>
        <taxon>Pseudomonadati</taxon>
        <taxon>Pseudomonadota</taxon>
        <taxon>Alphaproteobacteria</taxon>
        <taxon>Hyphomicrobiales</taxon>
        <taxon>Xanthobacteraceae</taxon>
        <taxon>Azorhizobium</taxon>
    </lineage>
</organism>
<dbReference type="RefSeq" id="WP_012170662.1">
    <property type="nucleotide sequence ID" value="NC_009937.1"/>
</dbReference>
<reference evidence="1 2" key="1">
    <citation type="journal article" date="2007" name="Appl. Environ. Microbiol.">
        <title>Rhizobial factors required for stem nodule maturation and maintenance in Sesbania rostrata-Azorhizobium caulinodans ORS571 symbiosis.</title>
        <authorList>
            <person name="Suzuki S."/>
            <person name="Aono T."/>
            <person name="Lee KB."/>
            <person name="Suzuki T."/>
            <person name="Liu CT."/>
            <person name="Miwa H."/>
            <person name="Wakao S."/>
            <person name="Iki T."/>
            <person name="Oyaizu H."/>
        </authorList>
    </citation>
    <scope>NUCLEOTIDE SEQUENCE [LARGE SCALE GENOMIC DNA]</scope>
    <source>
        <strain evidence="2">ATCC 43989 / DSM 5975 / JCM 20966 / LMG 6465 / NBRC 14845 / NCIMB 13405 / ORS 571</strain>
    </source>
</reference>
<dbReference type="SUPFAM" id="SSF46689">
    <property type="entry name" value="Homeodomain-like"/>
    <property type="match status" value="1"/>
</dbReference>
<reference evidence="1 2" key="6">
    <citation type="journal article" date="2011" name="Appl. Environ. Microbiol.">
        <title>Involvement of the azorhizobial chromosome partition gene (parA) in the onset of bacteroid differentiation during Sesbania rostrata stem nodule development.</title>
        <authorList>
            <person name="Liu CT."/>
            <person name="Lee KB."/>
            <person name="Wang YS."/>
            <person name="Peng MH."/>
            <person name="Lee KT."/>
            <person name="Suzuki S."/>
            <person name="Suzuki T."/>
            <person name="Oyaizu H."/>
        </authorList>
    </citation>
    <scope>NUCLEOTIDE SEQUENCE [LARGE SCALE GENOMIC DNA]</scope>
    <source>
        <strain evidence="2">ATCC 43989 / DSM 5975 / JCM 20966 / LMG 6465 / NBRC 14845 / NCIMB 13405 / ORS 571</strain>
    </source>
</reference>
<reference evidence="1 2" key="5">
    <citation type="journal article" date="2010" name="Appl. Environ. Microbiol.">
        <title>phrR-like gene praR of Azorhizobium caulinodans ORS571 is essential for symbiosis with Sesbania rostrata and is involved in expression of reb genes.</title>
        <authorList>
            <person name="Akiba N."/>
            <person name="Aono T."/>
            <person name="Toyazaki H."/>
            <person name="Sato S."/>
            <person name="Oyaizu H."/>
        </authorList>
    </citation>
    <scope>NUCLEOTIDE SEQUENCE [LARGE SCALE GENOMIC DNA]</scope>
    <source>
        <strain evidence="2">ATCC 43989 / DSM 5975 / JCM 20966 / LMG 6465 / NBRC 14845 / NCIMB 13405 / ORS 571</strain>
    </source>
</reference>
<evidence type="ECO:0000313" key="1">
    <source>
        <dbReference type="EMBL" id="BAF88133.1"/>
    </source>
</evidence>
<reference evidence="1 2" key="3">
    <citation type="journal article" date="2008" name="BMC Genomics">
        <title>The genome of the versatile nitrogen fixer Azorhizobium caulinodans ORS571.</title>
        <authorList>
            <person name="Lee KB."/>
            <person name="Backer P.D."/>
            <person name="Aono T."/>
            <person name="Liu CT."/>
            <person name="Suzuki S."/>
            <person name="Suzuki T."/>
            <person name="Kaneko T."/>
            <person name="Yamada M."/>
            <person name="Tabata S."/>
            <person name="Kupfer D.M."/>
            <person name="Najar F.Z."/>
            <person name="Wiley G.B."/>
            <person name="Roe B."/>
            <person name="Binnewies T.T."/>
            <person name="Ussery D.W."/>
            <person name="D'Haeze W."/>
            <person name="Herder J.D."/>
            <person name="Gevers D."/>
            <person name="Vereecke D."/>
            <person name="Holsters M."/>
            <person name="Oyaizu H."/>
        </authorList>
    </citation>
    <scope>NUCLEOTIDE SEQUENCE [LARGE SCALE GENOMIC DNA]</scope>
    <source>
        <strain evidence="2">ATCC 43989 / DSM 5975 / JCM 20966 / LMG 6465 / NBRC 14845 / NCIMB 13405 / ORS 571</strain>
    </source>
</reference>
<evidence type="ECO:0000313" key="2">
    <source>
        <dbReference type="Proteomes" id="UP000000270"/>
    </source>
</evidence>
<reference evidence="2" key="2">
    <citation type="submission" date="2007-04" db="EMBL/GenBank/DDBJ databases">
        <title>Complete genome sequence of the nitrogen-fixing bacterium Azorhizobium caulinodans ORS571.</title>
        <authorList>
            <person name="Lee K.B."/>
            <person name="Backer P.D."/>
            <person name="Aono T."/>
            <person name="Liu C.T."/>
            <person name="Suzuki S."/>
            <person name="Suzuki T."/>
            <person name="Kaneko T."/>
            <person name="Yamada M."/>
            <person name="Tabata S."/>
            <person name="Kupfer D.M."/>
            <person name="Najar F.Z."/>
            <person name="Wiley G.B."/>
            <person name="Roe B."/>
            <person name="Binnewies T."/>
            <person name="Ussery D."/>
            <person name="Vereecke D."/>
            <person name="Gevers D."/>
            <person name="Holsters M."/>
            <person name="Oyaizu H."/>
        </authorList>
    </citation>
    <scope>NUCLEOTIDE SEQUENCE [LARGE SCALE GENOMIC DNA]</scope>
    <source>
        <strain evidence="2">ATCC 43989 / DSM 5975 / JCM 20966 / LMG 6465 / NBRC 14845 / NCIMB 13405 / ORS 571</strain>
    </source>
</reference>
<name>A8I7L4_AZOC5</name>
<dbReference type="HOGENOM" id="CLU_131403_2_0_5"/>
<evidence type="ECO:0008006" key="3">
    <source>
        <dbReference type="Google" id="ProtNLM"/>
    </source>
</evidence>
<keyword evidence="2" id="KW-1185">Reference proteome</keyword>
<dbReference type="STRING" id="438753.AZC_2135"/>
<protein>
    <recommendedName>
        <fullName evidence="3">Mor transcription activator domain-containing protein</fullName>
    </recommendedName>
</protein>
<dbReference type="InterPro" id="IPR009057">
    <property type="entry name" value="Homeodomain-like_sf"/>
</dbReference>
<dbReference type="Proteomes" id="UP000000270">
    <property type="component" value="Chromosome"/>
</dbReference>
<gene>
    <name evidence="1" type="ordered locus">AZC_2135</name>
</gene>
<reference evidence="1 2" key="4">
    <citation type="journal article" date="2009" name="Appl. Environ. Microbiol.">
        <title>Comparative genome-wide transcriptional profiling of Azorhizobium caulinodans ORS571 grown under free-living and symbiotic conditions.</title>
        <authorList>
            <person name="Tsukada S."/>
            <person name="Aono T."/>
            <person name="Akiba N."/>
            <person name="Lee KB."/>
            <person name="Liu CT."/>
            <person name="Toyazaki H."/>
            <person name="Oyaizu H."/>
        </authorList>
    </citation>
    <scope>NUCLEOTIDE SEQUENCE [LARGE SCALE GENOMIC DNA]</scope>
    <source>
        <strain evidence="2">ATCC 43989 / DSM 5975 / JCM 20966 / LMG 6465 / NBRC 14845 / NCIMB 13405 / ORS 571</strain>
    </source>
</reference>
<sequence>MSDQPPLPHLLSALLQAAGLARVLAFASEHGGRRLSVPKRAGDEHRLVAVLGREGANLLCAMYGGETITVPMGPAGTLAAARMRMARALAEGASIDEAARYAGLHRRSAQRMRARVKDAEDDKQVRLF</sequence>
<dbReference type="EMBL" id="AP009384">
    <property type="protein sequence ID" value="BAF88133.1"/>
    <property type="molecule type" value="Genomic_DNA"/>
</dbReference>